<dbReference type="SMART" id="SM00862">
    <property type="entry name" value="Trans_reg_C"/>
    <property type="match status" value="1"/>
</dbReference>
<dbReference type="Gene3D" id="1.25.40.10">
    <property type="entry name" value="Tetratricopeptide repeat domain"/>
    <property type="match status" value="1"/>
</dbReference>
<keyword evidence="4" id="KW-0804">Transcription</keyword>
<name>A0A8J7KNS8_9ACTN</name>
<keyword evidence="8" id="KW-1185">Reference proteome</keyword>
<dbReference type="Pfam" id="PF13191">
    <property type="entry name" value="AAA_16"/>
    <property type="match status" value="1"/>
</dbReference>
<organism evidence="7 8">
    <name type="scientific">Longispora fulva</name>
    <dbReference type="NCBI Taxonomy" id="619741"/>
    <lineage>
        <taxon>Bacteria</taxon>
        <taxon>Bacillati</taxon>
        <taxon>Actinomycetota</taxon>
        <taxon>Actinomycetes</taxon>
        <taxon>Micromonosporales</taxon>
        <taxon>Micromonosporaceae</taxon>
        <taxon>Longispora</taxon>
    </lineage>
</organism>
<dbReference type="RefSeq" id="WP_197007118.1">
    <property type="nucleotide sequence ID" value="NZ_BONS01000005.1"/>
</dbReference>
<proteinExistence type="inferred from homology"/>
<dbReference type="SUPFAM" id="SSF46894">
    <property type="entry name" value="C-terminal effector domain of the bipartite response regulators"/>
    <property type="match status" value="1"/>
</dbReference>
<dbReference type="GO" id="GO:0003677">
    <property type="term" value="F:DNA binding"/>
    <property type="evidence" value="ECO:0007669"/>
    <property type="project" value="UniProtKB-UniRule"/>
</dbReference>
<dbReference type="InterPro" id="IPR005158">
    <property type="entry name" value="BTAD"/>
</dbReference>
<evidence type="ECO:0000256" key="2">
    <source>
        <dbReference type="ARBA" id="ARBA00023015"/>
    </source>
</evidence>
<dbReference type="InterPro" id="IPR036388">
    <property type="entry name" value="WH-like_DNA-bd_sf"/>
</dbReference>
<dbReference type="SUPFAM" id="SSF52540">
    <property type="entry name" value="P-loop containing nucleoside triphosphate hydrolases"/>
    <property type="match status" value="1"/>
</dbReference>
<dbReference type="Gene3D" id="1.10.10.10">
    <property type="entry name" value="Winged helix-like DNA-binding domain superfamily/Winged helix DNA-binding domain"/>
    <property type="match status" value="1"/>
</dbReference>
<dbReference type="AlphaFoldDB" id="A0A8J7KNS8"/>
<dbReference type="CDD" id="cd15831">
    <property type="entry name" value="BTAD"/>
    <property type="match status" value="1"/>
</dbReference>
<dbReference type="InterPro" id="IPR016032">
    <property type="entry name" value="Sig_transdc_resp-reg_C-effctor"/>
</dbReference>
<gene>
    <name evidence="7" type="ORF">IW245_006780</name>
</gene>
<sequence length="447" mass="47962">MEFRVLGGVDVLVDGLPVDLGRRRMERCLLGLLLLNLNAALSIDRMIDLLWGEDAPASARAALHVHVSRLRTGLAAVDAERRGFRLVTRSGGYALEGDPARVDAHRFRDLCRRGHEATDPAVRRGLLGPALALWRGRPLGELTTPRIRAAYGRGLEELNLSATELRIEADLALGGHDGLLGELESLVRVHPLRERLVELHLLALYRAGRRTDALAVYERARRLLVDATGLDPRAELDELYQRIVRRDPALDPARAPVPRTVPAQLPPEKPGFAGRREELEFLDGLLPGPGQAGPPSVVISGDRGVGKTALAVHWAHRVRARFPDGQLFLDLSAPAATAPRAGGQGSTVPDAGPGACLSPIAALRALLAGLGVAGDALPDGVDEAVDLYRSLVGDRRVLLVLDNASHPDQVRPLLPSNPGSLTVIASRDRLSSLIALNGATRLLLGPR</sequence>
<dbReference type="GO" id="GO:0000160">
    <property type="term" value="P:phosphorelay signal transduction system"/>
    <property type="evidence" value="ECO:0007669"/>
    <property type="project" value="InterPro"/>
</dbReference>
<evidence type="ECO:0000313" key="8">
    <source>
        <dbReference type="Proteomes" id="UP000622552"/>
    </source>
</evidence>
<dbReference type="PANTHER" id="PTHR35807">
    <property type="entry name" value="TRANSCRIPTIONAL REGULATOR REDD-RELATED"/>
    <property type="match status" value="1"/>
</dbReference>
<dbReference type="InterPro" id="IPR001867">
    <property type="entry name" value="OmpR/PhoB-type_DNA-bd"/>
</dbReference>
<dbReference type="InterPro" id="IPR011990">
    <property type="entry name" value="TPR-like_helical_dom_sf"/>
</dbReference>
<evidence type="ECO:0000259" key="6">
    <source>
        <dbReference type="PROSITE" id="PS51755"/>
    </source>
</evidence>
<dbReference type="Pfam" id="PF00486">
    <property type="entry name" value="Trans_reg_C"/>
    <property type="match status" value="1"/>
</dbReference>
<reference evidence="7" key="1">
    <citation type="submission" date="2020-11" db="EMBL/GenBank/DDBJ databases">
        <title>Sequencing the genomes of 1000 actinobacteria strains.</title>
        <authorList>
            <person name="Klenk H.-P."/>
        </authorList>
    </citation>
    <scope>NUCLEOTIDE SEQUENCE</scope>
    <source>
        <strain evidence="7">DSM 45356</strain>
    </source>
</reference>
<evidence type="ECO:0000256" key="5">
    <source>
        <dbReference type="PROSITE-ProRule" id="PRU01091"/>
    </source>
</evidence>
<comment type="similarity">
    <text evidence="1">Belongs to the AfsR/DnrI/RedD regulatory family.</text>
</comment>
<dbReference type="PANTHER" id="PTHR35807:SF1">
    <property type="entry name" value="TRANSCRIPTIONAL REGULATOR REDD"/>
    <property type="match status" value="1"/>
</dbReference>
<comment type="caution">
    <text evidence="7">The sequence shown here is derived from an EMBL/GenBank/DDBJ whole genome shotgun (WGS) entry which is preliminary data.</text>
</comment>
<evidence type="ECO:0000313" key="7">
    <source>
        <dbReference type="EMBL" id="MBG6140586.1"/>
    </source>
</evidence>
<dbReference type="SMART" id="SM01043">
    <property type="entry name" value="BTAD"/>
    <property type="match status" value="1"/>
</dbReference>
<keyword evidence="3 5" id="KW-0238">DNA-binding</keyword>
<feature type="domain" description="OmpR/PhoB-type" evidence="6">
    <location>
        <begin position="1"/>
        <end position="97"/>
    </location>
</feature>
<protein>
    <submittedName>
        <fullName evidence="7">DNA-binding SARP family transcriptional activator</fullName>
    </submittedName>
</protein>
<dbReference type="Proteomes" id="UP000622552">
    <property type="component" value="Unassembled WGS sequence"/>
</dbReference>
<dbReference type="EMBL" id="JADOUF010000001">
    <property type="protein sequence ID" value="MBG6140586.1"/>
    <property type="molecule type" value="Genomic_DNA"/>
</dbReference>
<feature type="DNA-binding region" description="OmpR/PhoB-type" evidence="5">
    <location>
        <begin position="1"/>
        <end position="97"/>
    </location>
</feature>
<evidence type="ECO:0000256" key="4">
    <source>
        <dbReference type="ARBA" id="ARBA00023163"/>
    </source>
</evidence>
<dbReference type="Gene3D" id="3.40.50.300">
    <property type="entry name" value="P-loop containing nucleotide triphosphate hydrolases"/>
    <property type="match status" value="1"/>
</dbReference>
<dbReference type="PROSITE" id="PS51755">
    <property type="entry name" value="OMPR_PHOB"/>
    <property type="match status" value="1"/>
</dbReference>
<keyword evidence="2" id="KW-0805">Transcription regulation</keyword>
<evidence type="ECO:0000256" key="3">
    <source>
        <dbReference type="ARBA" id="ARBA00023125"/>
    </source>
</evidence>
<dbReference type="Pfam" id="PF03704">
    <property type="entry name" value="BTAD"/>
    <property type="match status" value="1"/>
</dbReference>
<dbReference type="InterPro" id="IPR051677">
    <property type="entry name" value="AfsR-DnrI-RedD_regulator"/>
</dbReference>
<evidence type="ECO:0000256" key="1">
    <source>
        <dbReference type="ARBA" id="ARBA00005820"/>
    </source>
</evidence>
<dbReference type="InterPro" id="IPR027417">
    <property type="entry name" value="P-loop_NTPase"/>
</dbReference>
<dbReference type="InterPro" id="IPR041664">
    <property type="entry name" value="AAA_16"/>
</dbReference>
<accession>A0A8J7KNS8</accession>
<dbReference type="GO" id="GO:0006355">
    <property type="term" value="P:regulation of DNA-templated transcription"/>
    <property type="evidence" value="ECO:0007669"/>
    <property type="project" value="InterPro"/>
</dbReference>
<dbReference type="SUPFAM" id="SSF48452">
    <property type="entry name" value="TPR-like"/>
    <property type="match status" value="1"/>
</dbReference>